<feature type="region of interest" description="Disordered" evidence="1">
    <location>
        <begin position="29"/>
        <end position="101"/>
    </location>
</feature>
<proteinExistence type="predicted"/>
<gene>
    <name evidence="3" type="ORF">NNJEOMEG_00998</name>
</gene>
<evidence type="ECO:0000256" key="2">
    <source>
        <dbReference type="SAM" id="SignalP"/>
    </source>
</evidence>
<dbReference type="EMBL" id="BLTE01000003">
    <property type="protein sequence ID" value="GFK93167.1"/>
    <property type="molecule type" value="Genomic_DNA"/>
</dbReference>
<comment type="caution">
    <text evidence="3">The sequence shown here is derived from an EMBL/GenBank/DDBJ whole genome shotgun (WGS) entry which is preliminary data.</text>
</comment>
<evidence type="ECO:0000313" key="4">
    <source>
        <dbReference type="Proteomes" id="UP000494245"/>
    </source>
</evidence>
<feature type="signal peptide" evidence="2">
    <location>
        <begin position="1"/>
        <end position="26"/>
    </location>
</feature>
<dbReference type="AlphaFoldDB" id="A0A6V8LU45"/>
<reference evidence="3 4" key="1">
    <citation type="submission" date="2020-04" db="EMBL/GenBank/DDBJ databases">
        <authorList>
            <consortium name="Desulfovibrio sp. FSS-1 genome sequencing consortium"/>
            <person name="Shimoshige H."/>
            <person name="Kobayashi H."/>
            <person name="Maekawa T."/>
        </authorList>
    </citation>
    <scope>NUCLEOTIDE SEQUENCE [LARGE SCALE GENOMIC DNA]</scope>
    <source>
        <strain evidence="3 4">SIID29052-01</strain>
    </source>
</reference>
<evidence type="ECO:0000313" key="3">
    <source>
        <dbReference type="EMBL" id="GFK93167.1"/>
    </source>
</evidence>
<dbReference type="Proteomes" id="UP000494245">
    <property type="component" value="Unassembled WGS sequence"/>
</dbReference>
<feature type="compositionally biased region" description="Basic and acidic residues" evidence="1">
    <location>
        <begin position="49"/>
        <end position="58"/>
    </location>
</feature>
<sequence length="251" mass="27421">MTRSPLARGLRLAALCLFTAALVPLAAHPSSGSAAWAAGQPDAKAAKSARQEPSDKAAKPRKKPAPSKTEGRTKAPAAEMPEKELIDAPQAKTPAPAVDPALEKGGAQHCYRLRPQTIRGRCEPQSLPYARCRTGDMSCRGNAELSPIGWYRCADLHGQTRQIPSAGAVFILDDNIRHRMATGHVFVVEKFRELGHGRFELTLSHTNHDRRCSIETNVLAEYDQHAKNLSMSTGAWSRWGKRLKTLGFIVK</sequence>
<evidence type="ECO:0000256" key="1">
    <source>
        <dbReference type="SAM" id="MobiDB-lite"/>
    </source>
</evidence>
<evidence type="ECO:0008006" key="5">
    <source>
        <dbReference type="Google" id="ProtNLM"/>
    </source>
</evidence>
<feature type="chain" id="PRO_5028996341" description="Peptidase C51 domain-containing protein" evidence="2">
    <location>
        <begin position="27"/>
        <end position="251"/>
    </location>
</feature>
<organism evidence="3 4">
    <name type="scientific">Fundidesulfovibrio magnetotacticus</name>
    <dbReference type="NCBI Taxonomy" id="2730080"/>
    <lineage>
        <taxon>Bacteria</taxon>
        <taxon>Pseudomonadati</taxon>
        <taxon>Thermodesulfobacteriota</taxon>
        <taxon>Desulfovibrionia</taxon>
        <taxon>Desulfovibrionales</taxon>
        <taxon>Desulfovibrionaceae</taxon>
        <taxon>Fundidesulfovibrio</taxon>
    </lineage>
</organism>
<accession>A0A6V8LU45</accession>
<reference evidence="3 4" key="2">
    <citation type="submission" date="2020-05" db="EMBL/GenBank/DDBJ databases">
        <title>Draft genome sequence of Desulfovibrio sp. strainFSS-1.</title>
        <authorList>
            <person name="Shimoshige H."/>
            <person name="Kobayashi H."/>
            <person name="Maekawa T."/>
        </authorList>
    </citation>
    <scope>NUCLEOTIDE SEQUENCE [LARGE SCALE GENOMIC DNA]</scope>
    <source>
        <strain evidence="3 4">SIID29052-01</strain>
    </source>
</reference>
<protein>
    <recommendedName>
        <fullName evidence="5">Peptidase C51 domain-containing protein</fullName>
    </recommendedName>
</protein>
<keyword evidence="2" id="KW-0732">Signal</keyword>
<name>A0A6V8LU45_9BACT</name>
<keyword evidence="4" id="KW-1185">Reference proteome</keyword>
<dbReference type="RefSeq" id="WP_173081929.1">
    <property type="nucleotide sequence ID" value="NZ_BLTE01000003.1"/>
</dbReference>